<organism evidence="2 3">
    <name type="scientific">Streptomyces thermolineatus</name>
    <dbReference type="NCBI Taxonomy" id="44033"/>
    <lineage>
        <taxon>Bacteria</taxon>
        <taxon>Bacillati</taxon>
        <taxon>Actinomycetota</taxon>
        <taxon>Actinomycetes</taxon>
        <taxon>Kitasatosporales</taxon>
        <taxon>Streptomycetaceae</taxon>
        <taxon>Streptomyces</taxon>
    </lineage>
</organism>
<feature type="region of interest" description="Disordered" evidence="1">
    <location>
        <begin position="36"/>
        <end position="70"/>
    </location>
</feature>
<evidence type="ECO:0000313" key="2">
    <source>
        <dbReference type="EMBL" id="GAA2490631.1"/>
    </source>
</evidence>
<proteinExistence type="predicted"/>
<feature type="region of interest" description="Disordered" evidence="1">
    <location>
        <begin position="1"/>
        <end position="21"/>
    </location>
</feature>
<sequence>MAQHVTSSSFPAPGDPESLDELVGDCRRMAPRWTSHAPVRPVHSPPSHIHGVTVPEKSAHLLDGMSDYGD</sequence>
<dbReference type="EMBL" id="BAAATA010000014">
    <property type="protein sequence ID" value="GAA2490631.1"/>
    <property type="molecule type" value="Genomic_DNA"/>
</dbReference>
<comment type="caution">
    <text evidence="2">The sequence shown here is derived from an EMBL/GenBank/DDBJ whole genome shotgun (WGS) entry which is preliminary data.</text>
</comment>
<evidence type="ECO:0000313" key="3">
    <source>
        <dbReference type="Proteomes" id="UP001501358"/>
    </source>
</evidence>
<feature type="compositionally biased region" description="Polar residues" evidence="1">
    <location>
        <begin position="1"/>
        <end position="10"/>
    </location>
</feature>
<protein>
    <submittedName>
        <fullName evidence="2">Uncharacterized protein</fullName>
    </submittedName>
</protein>
<evidence type="ECO:0000256" key="1">
    <source>
        <dbReference type="SAM" id="MobiDB-lite"/>
    </source>
</evidence>
<dbReference type="Proteomes" id="UP001501358">
    <property type="component" value="Unassembled WGS sequence"/>
</dbReference>
<dbReference type="RefSeq" id="WP_344383560.1">
    <property type="nucleotide sequence ID" value="NZ_BAAATA010000014.1"/>
</dbReference>
<name>A0ABN3LUM8_9ACTN</name>
<gene>
    <name evidence="2" type="ORF">GCM10010406_28440</name>
</gene>
<keyword evidence="3" id="KW-1185">Reference proteome</keyword>
<reference evidence="2 3" key="1">
    <citation type="journal article" date="2019" name="Int. J. Syst. Evol. Microbiol.">
        <title>The Global Catalogue of Microorganisms (GCM) 10K type strain sequencing project: providing services to taxonomists for standard genome sequencing and annotation.</title>
        <authorList>
            <consortium name="The Broad Institute Genomics Platform"/>
            <consortium name="The Broad Institute Genome Sequencing Center for Infectious Disease"/>
            <person name="Wu L."/>
            <person name="Ma J."/>
        </authorList>
    </citation>
    <scope>NUCLEOTIDE SEQUENCE [LARGE SCALE GENOMIC DNA]</scope>
    <source>
        <strain evidence="2 3">JCM 6307</strain>
    </source>
</reference>
<accession>A0ABN3LUM8</accession>